<proteinExistence type="predicted"/>
<sequence>MSQVSHASAHPSKADGNATFTPLNSYAWDAYSQGGQDGILTEILKRLDVLDADREKWCVEFGAWDGVHLSNTCHLIREHGFRAVMIEADKKRYKQLCRNFPGDNVVKVNRLVTLDGDARLDRILAETDLPEDFDMLSIDIDSCDYHVWQSLESYRPKLVIIEFNPTIPVDIPYIQPPDFTINRGNGVKAIDDLAQEKGYCTVCIQGGNLIAVRLDCLDAVTRTPPPPVEKLADPESRNFVFVGYDGTVLSNFDELPLHWHPTTVKTEDMQVLPGFLRRYTGDYSPFHWLAFGTLDYWRRFKRLLRTGH</sequence>
<dbReference type="OrthoDB" id="9810122at2"/>
<evidence type="ECO:0000313" key="1">
    <source>
        <dbReference type="EMBL" id="QEW27018.1"/>
    </source>
</evidence>
<accession>A0A5P3AFD7</accession>
<dbReference type="KEGG" id="rid:RIdsm_02827"/>
<name>A0A5P3AFD7_9RHOB</name>
<evidence type="ECO:0000313" key="2">
    <source>
        <dbReference type="Proteomes" id="UP000325785"/>
    </source>
</evidence>
<gene>
    <name evidence="1" type="ORF">RIdsm_02827</name>
</gene>
<evidence type="ECO:0008006" key="3">
    <source>
        <dbReference type="Google" id="ProtNLM"/>
    </source>
</evidence>
<dbReference type="Proteomes" id="UP000325785">
    <property type="component" value="Chromosome"/>
</dbReference>
<protein>
    <recommendedName>
        <fullName evidence="3">Methyltransferase FkbM domain-containing protein</fullName>
    </recommendedName>
</protein>
<dbReference type="RefSeq" id="WP_057815234.1">
    <property type="nucleotide sequence ID" value="NZ_CP031598.1"/>
</dbReference>
<dbReference type="InterPro" id="IPR029063">
    <property type="entry name" value="SAM-dependent_MTases_sf"/>
</dbReference>
<dbReference type="EMBL" id="CP031598">
    <property type="protein sequence ID" value="QEW27018.1"/>
    <property type="molecule type" value="Genomic_DNA"/>
</dbReference>
<dbReference type="SUPFAM" id="SSF53335">
    <property type="entry name" value="S-adenosyl-L-methionine-dependent methyltransferases"/>
    <property type="match status" value="1"/>
</dbReference>
<organism evidence="1 2">
    <name type="scientific">Roseovarius indicus</name>
    <dbReference type="NCBI Taxonomy" id="540747"/>
    <lineage>
        <taxon>Bacteria</taxon>
        <taxon>Pseudomonadati</taxon>
        <taxon>Pseudomonadota</taxon>
        <taxon>Alphaproteobacteria</taxon>
        <taxon>Rhodobacterales</taxon>
        <taxon>Roseobacteraceae</taxon>
        <taxon>Roseovarius</taxon>
    </lineage>
</organism>
<reference evidence="1 2" key="1">
    <citation type="submission" date="2018-08" db="EMBL/GenBank/DDBJ databases">
        <title>Genetic Globetrotter - A new plasmid hitch-hiking vast phylogenetic and geographic distances.</title>
        <authorList>
            <person name="Vollmers J."/>
            <person name="Petersen J."/>
        </authorList>
    </citation>
    <scope>NUCLEOTIDE SEQUENCE [LARGE SCALE GENOMIC DNA]</scope>
    <source>
        <strain evidence="1 2">DSM 26383</strain>
    </source>
</reference>
<dbReference type="AlphaFoldDB" id="A0A5P3AFD7"/>